<comment type="subunit">
    <text evidence="4">Homodimer.</text>
</comment>
<comment type="similarity">
    <text evidence="1 4">Belongs to the glycosyl hydrolase 27 family.</text>
</comment>
<dbReference type="Pfam" id="PF16499">
    <property type="entry name" value="Melibiase_2"/>
    <property type="match status" value="1"/>
</dbReference>
<dbReference type="Proteomes" id="UP000475862">
    <property type="component" value="Unassembled WGS sequence"/>
</dbReference>
<evidence type="ECO:0000313" key="6">
    <source>
        <dbReference type="Proteomes" id="UP000475862"/>
    </source>
</evidence>
<name>A0A6G0TPL9_APHGL</name>
<dbReference type="GO" id="GO:0009311">
    <property type="term" value="P:oligosaccharide metabolic process"/>
    <property type="evidence" value="ECO:0007669"/>
    <property type="project" value="TreeGrafter"/>
</dbReference>
<dbReference type="InterPro" id="IPR002241">
    <property type="entry name" value="Glyco_hydro_27"/>
</dbReference>
<dbReference type="Gene3D" id="3.20.20.70">
    <property type="entry name" value="Aldolase class I"/>
    <property type="match status" value="1"/>
</dbReference>
<dbReference type="CDD" id="cd14792">
    <property type="entry name" value="GH27"/>
    <property type="match status" value="1"/>
</dbReference>
<dbReference type="EMBL" id="VYZN01000023">
    <property type="protein sequence ID" value="KAE9536505.1"/>
    <property type="molecule type" value="Genomic_DNA"/>
</dbReference>
<keyword evidence="3 4" id="KW-0326">Glycosidase</keyword>
<keyword evidence="4" id="KW-1015">Disulfide bond</keyword>
<accession>A0A6G0TPL9</accession>
<proteinExistence type="inferred from homology"/>
<evidence type="ECO:0000256" key="1">
    <source>
        <dbReference type="ARBA" id="ARBA00009743"/>
    </source>
</evidence>
<keyword evidence="6" id="KW-1185">Reference proteome</keyword>
<dbReference type="SUPFAM" id="SSF51445">
    <property type="entry name" value="(Trans)glycosidases"/>
    <property type="match status" value="1"/>
</dbReference>
<dbReference type="PANTHER" id="PTHR11452">
    <property type="entry name" value="ALPHA-GALACTOSIDASE/ALPHA-N-ACETYLGALACTOSAMINIDASE"/>
    <property type="match status" value="1"/>
</dbReference>
<dbReference type="OrthoDB" id="5795902at2759"/>
<dbReference type="GO" id="GO:0016139">
    <property type="term" value="P:glycoside catabolic process"/>
    <property type="evidence" value="ECO:0007669"/>
    <property type="project" value="TreeGrafter"/>
</dbReference>
<dbReference type="GO" id="GO:0004557">
    <property type="term" value="F:alpha-galactosidase activity"/>
    <property type="evidence" value="ECO:0007669"/>
    <property type="project" value="TreeGrafter"/>
</dbReference>
<keyword evidence="2 4" id="KW-0378">Hydrolase</keyword>
<dbReference type="AlphaFoldDB" id="A0A6G0TPL9"/>
<evidence type="ECO:0000313" key="5">
    <source>
        <dbReference type="EMBL" id="KAE9536505.1"/>
    </source>
</evidence>
<evidence type="ECO:0000256" key="2">
    <source>
        <dbReference type="ARBA" id="ARBA00022801"/>
    </source>
</evidence>
<dbReference type="EC" id="3.2.1.-" evidence="4"/>
<gene>
    <name evidence="5" type="ORF">AGLY_007294</name>
</gene>
<organism evidence="5 6">
    <name type="scientific">Aphis glycines</name>
    <name type="common">Soybean aphid</name>
    <dbReference type="NCBI Taxonomy" id="307491"/>
    <lineage>
        <taxon>Eukaryota</taxon>
        <taxon>Metazoa</taxon>
        <taxon>Ecdysozoa</taxon>
        <taxon>Arthropoda</taxon>
        <taxon>Hexapoda</taxon>
        <taxon>Insecta</taxon>
        <taxon>Pterygota</taxon>
        <taxon>Neoptera</taxon>
        <taxon>Paraneoptera</taxon>
        <taxon>Hemiptera</taxon>
        <taxon>Sternorrhyncha</taxon>
        <taxon>Aphidomorpha</taxon>
        <taxon>Aphidoidea</taxon>
        <taxon>Aphididae</taxon>
        <taxon>Aphidini</taxon>
        <taxon>Aphis</taxon>
        <taxon>Aphis</taxon>
    </lineage>
</organism>
<dbReference type="PRINTS" id="PR00740">
    <property type="entry name" value="GLHYDRLASE27"/>
</dbReference>
<sequence>MEPGVTDHRRHSKTFLLADMSDNNMAAYQWITALTVFQLLTSSFCLENGLARTPPMGWLAWERFRCNTDCKNDPDNCISEKLFRTMTDLVISEGYAAVGYEYINVDDCWLDFARTYDGRLQPDAKRFPRGMADLSEYIHSRGLKFGIYEDYGNFTCAGYPGILGSLEVDAFTFAEWNVDFVKLDGCYSLPKDMDQGYSEFGYHLNKTGRAMVYSCSWPVYQTYAGLQWSGQQFSKGSSERKYFRFVSSVLAGMSR</sequence>
<comment type="caution">
    <text evidence="5">The sequence shown here is derived from an EMBL/GenBank/DDBJ whole genome shotgun (WGS) entry which is preliminary data.</text>
</comment>
<protein>
    <recommendedName>
        <fullName evidence="4">Alpha-galactosidase</fullName>
        <ecNumber evidence="4">3.2.1.-</ecNumber>
    </recommendedName>
</protein>
<dbReference type="GO" id="GO:0005737">
    <property type="term" value="C:cytoplasm"/>
    <property type="evidence" value="ECO:0007669"/>
    <property type="project" value="TreeGrafter"/>
</dbReference>
<dbReference type="InterPro" id="IPR013785">
    <property type="entry name" value="Aldolase_TIM"/>
</dbReference>
<dbReference type="InterPro" id="IPR017853">
    <property type="entry name" value="GH"/>
</dbReference>
<reference evidence="5 6" key="1">
    <citation type="submission" date="2019-08" db="EMBL/GenBank/DDBJ databases">
        <title>The genome of the soybean aphid Biotype 1, its phylome, world population structure and adaptation to the North American continent.</title>
        <authorList>
            <person name="Giordano R."/>
            <person name="Donthu R.K."/>
            <person name="Hernandez A.G."/>
            <person name="Wright C.L."/>
            <person name="Zimin A.V."/>
        </authorList>
    </citation>
    <scope>NUCLEOTIDE SEQUENCE [LARGE SCALE GENOMIC DNA]</scope>
    <source>
        <tissue evidence="5">Whole aphids</tissue>
    </source>
</reference>
<evidence type="ECO:0000256" key="3">
    <source>
        <dbReference type="ARBA" id="ARBA00023295"/>
    </source>
</evidence>
<dbReference type="PANTHER" id="PTHR11452:SF86">
    <property type="entry name" value="ALPHA-GALACTOSIDASE"/>
    <property type="match status" value="1"/>
</dbReference>
<evidence type="ECO:0000256" key="4">
    <source>
        <dbReference type="RuleBase" id="RU361168"/>
    </source>
</evidence>